<dbReference type="KEGG" id="alp:LPB137_02260"/>
<evidence type="ECO:0000313" key="1">
    <source>
        <dbReference type="EMBL" id="APW64749.1"/>
    </source>
</evidence>
<dbReference type="EMBL" id="CP019070">
    <property type="protein sequence ID" value="APW64749.1"/>
    <property type="molecule type" value="Genomic_DNA"/>
</dbReference>
<proteinExistence type="predicted"/>
<evidence type="ECO:0000313" key="2">
    <source>
        <dbReference type="Proteomes" id="UP000186074"/>
    </source>
</evidence>
<reference evidence="1 2" key="1">
    <citation type="submission" date="2017-01" db="EMBL/GenBank/DDBJ databases">
        <title>Genome sequencing of Arcobacter sp. LPB0137.</title>
        <authorList>
            <person name="Lee G.-W."/>
            <person name="Yi H."/>
        </authorList>
    </citation>
    <scope>NUCLEOTIDE SEQUENCE [LARGE SCALE GENOMIC DNA]</scope>
    <source>
        <strain evidence="1 2">LPB0137</strain>
    </source>
</reference>
<dbReference type="STRING" id="1850254.LPB137_02260"/>
<accession>A0A1P8KJL7</accession>
<protein>
    <recommendedName>
        <fullName evidence="3">Restriction endonuclease type IV Mrr domain-containing protein</fullName>
    </recommendedName>
</protein>
<gene>
    <name evidence="1" type="ORF">LPB137_02260</name>
</gene>
<keyword evidence="2" id="KW-1185">Reference proteome</keyword>
<evidence type="ECO:0008006" key="3">
    <source>
        <dbReference type="Google" id="ProtNLM"/>
    </source>
</evidence>
<dbReference type="Proteomes" id="UP000186074">
    <property type="component" value="Chromosome"/>
</dbReference>
<dbReference type="OrthoDB" id="5339798at2"/>
<organism evidence="1 2">
    <name type="scientific">Poseidonibacter parvus</name>
    <dbReference type="NCBI Taxonomy" id="1850254"/>
    <lineage>
        <taxon>Bacteria</taxon>
        <taxon>Pseudomonadati</taxon>
        <taxon>Campylobacterota</taxon>
        <taxon>Epsilonproteobacteria</taxon>
        <taxon>Campylobacterales</taxon>
        <taxon>Arcobacteraceae</taxon>
        <taxon>Poseidonibacter</taxon>
    </lineage>
</organism>
<sequence length="110" mass="12988">MKELTNYFMNKDIIFKQIDSITPKEIGSRKKIDIYHATSVKKEFYAIFIVDTKSRFLRKNADDLMILCETLSTHLDHNFKKKVLLISSPLCSKAKAYLKENKWSVYIDFM</sequence>
<name>A0A1P8KJL7_9BACT</name>
<dbReference type="RefSeq" id="WP_076083830.1">
    <property type="nucleotide sequence ID" value="NZ_CP019070.1"/>
</dbReference>
<dbReference type="AlphaFoldDB" id="A0A1P8KJL7"/>